<reference evidence="2" key="1">
    <citation type="journal article" date="2020" name="G3 (Bethesda)">
        <title>High-Quality Assemblies for Three Invasive Social Wasps from the &lt;i&gt;Vespula&lt;/i&gt; Genus.</title>
        <authorList>
            <person name="Harrop T.W.R."/>
            <person name="Guhlin J."/>
            <person name="McLaughlin G.M."/>
            <person name="Permina E."/>
            <person name="Stockwell P."/>
            <person name="Gilligan J."/>
            <person name="Le Lec M.F."/>
            <person name="Gruber M.A.M."/>
            <person name="Quinn O."/>
            <person name="Lovegrove M."/>
            <person name="Duncan E.J."/>
            <person name="Remnant E.J."/>
            <person name="Van Eeckhoven J."/>
            <person name="Graham B."/>
            <person name="Knapp R.A."/>
            <person name="Langford K.W."/>
            <person name="Kronenberg Z."/>
            <person name="Press M.O."/>
            <person name="Eacker S.M."/>
            <person name="Wilson-Rankin E.E."/>
            <person name="Purcell J."/>
            <person name="Lester P.J."/>
            <person name="Dearden P.K."/>
        </authorList>
    </citation>
    <scope>NUCLEOTIDE SEQUENCE</scope>
    <source>
        <strain evidence="2">Volc-1</strain>
    </source>
</reference>
<comment type="caution">
    <text evidence="2">The sequence shown here is derived from an EMBL/GenBank/DDBJ whole genome shotgun (WGS) entry which is preliminary data.</text>
</comment>
<dbReference type="AlphaFoldDB" id="A0A834JL81"/>
<keyword evidence="3" id="KW-1185">Reference proteome</keyword>
<evidence type="ECO:0000313" key="2">
    <source>
        <dbReference type="EMBL" id="KAF7390608.1"/>
    </source>
</evidence>
<proteinExistence type="predicted"/>
<gene>
    <name evidence="2" type="ORF">H0235_017770</name>
</gene>
<dbReference type="EMBL" id="JACSDY010000023">
    <property type="protein sequence ID" value="KAF7390608.1"/>
    <property type="molecule type" value="Genomic_DNA"/>
</dbReference>
<organism evidence="2 3">
    <name type="scientific">Vespula pensylvanica</name>
    <name type="common">Western yellow jacket</name>
    <name type="synonym">Wasp</name>
    <dbReference type="NCBI Taxonomy" id="30213"/>
    <lineage>
        <taxon>Eukaryota</taxon>
        <taxon>Metazoa</taxon>
        <taxon>Ecdysozoa</taxon>
        <taxon>Arthropoda</taxon>
        <taxon>Hexapoda</taxon>
        <taxon>Insecta</taxon>
        <taxon>Pterygota</taxon>
        <taxon>Neoptera</taxon>
        <taxon>Endopterygota</taxon>
        <taxon>Hymenoptera</taxon>
        <taxon>Apocrita</taxon>
        <taxon>Aculeata</taxon>
        <taxon>Vespoidea</taxon>
        <taxon>Vespidae</taxon>
        <taxon>Vespinae</taxon>
        <taxon>Vespula</taxon>
    </lineage>
</organism>
<dbReference type="Proteomes" id="UP000600918">
    <property type="component" value="Unassembled WGS sequence"/>
</dbReference>
<evidence type="ECO:0000256" key="1">
    <source>
        <dbReference type="SAM" id="MobiDB-lite"/>
    </source>
</evidence>
<accession>A0A834JL81</accession>
<evidence type="ECO:0000313" key="3">
    <source>
        <dbReference type="Proteomes" id="UP000600918"/>
    </source>
</evidence>
<sequence length="77" mass="8707">MEEGVRKPEDLKELLRSNRGGRRDGDGRETYSGDRERERETLGNSKERPGWISSGISRGINPYPQLPFVLGVAWSTC</sequence>
<name>A0A834JL81_VESPE</name>
<feature type="region of interest" description="Disordered" evidence="1">
    <location>
        <begin position="1"/>
        <end position="57"/>
    </location>
</feature>
<protein>
    <submittedName>
        <fullName evidence="2">Uncharacterized protein</fullName>
    </submittedName>
</protein>
<feature type="compositionally biased region" description="Basic and acidic residues" evidence="1">
    <location>
        <begin position="1"/>
        <end position="49"/>
    </location>
</feature>